<evidence type="ECO:0000313" key="2">
    <source>
        <dbReference type="EMBL" id="GAA4256198.1"/>
    </source>
</evidence>
<feature type="region of interest" description="Disordered" evidence="1">
    <location>
        <begin position="265"/>
        <end position="290"/>
    </location>
</feature>
<keyword evidence="3" id="KW-1185">Reference proteome</keyword>
<protein>
    <recommendedName>
        <fullName evidence="4">CHAT domain-containing protein</fullName>
    </recommendedName>
</protein>
<dbReference type="RefSeq" id="WP_345133219.1">
    <property type="nucleotide sequence ID" value="NZ_BAABAT010000023.1"/>
</dbReference>
<dbReference type="Proteomes" id="UP001500620">
    <property type="component" value="Unassembled WGS sequence"/>
</dbReference>
<dbReference type="EMBL" id="BAABAT010000023">
    <property type="protein sequence ID" value="GAA4256198.1"/>
    <property type="molecule type" value="Genomic_DNA"/>
</dbReference>
<evidence type="ECO:0008006" key="4">
    <source>
        <dbReference type="Google" id="ProtNLM"/>
    </source>
</evidence>
<sequence length="1000" mass="102350">MDDRVTALRNRLAGLSGAARIHTLLELGQALADRYWRTGPGRPAGLPDLEGAIAACREAHGLIDPAAAVRGNVAANTGWMLGVRHTVHGGPVTDREDGIALLEEALACAGLAPMLGAMARVVAAQLYLGRVTEEMGSFDATRLMSGGATTTVADADRAAARLREVLAGPAMNAEITAAAEGMLPLAEALRDMLEGFGGGGGLASFDLSRMMKAMAAAEQLRQTMGTMPRPASSMASPAPFLSDALAAADPLDYPVAVVRDTSAKTATATATVPRPRAAPPPPPSDAARAAVRRRLSSLAGTAEGQPWDHALRLLFADAAALPRKDVDALVGGASNAADLAEPDDAGVDRLLLAVALCLRHDDDDLDAAVRHLVRAVELIPDWHQAAGAAVEAFGALVDPERPFAGPIGDLATLPLGKRGGRSAVDVLCRAHAAIRSGSPVDPESLTDALDALPEGHSLRPALARAIGQVRLAAAVHSGDPDRIRAAATEALAPSPFADAIVAVTGDDLDALRAAGERIAAGPDAGGPALAAVVGAVRLYDEDDAGLKGAIEALESAAAGLDDIGSGLRTRTWRRLAAAYRRRGAAGDAERARAAAVAALDGADQDPVWAARFAGWMLADGRAEDAFRALEIAASPGVAAGARAESAWLAGDLVEAMMGVGAAGVPTPETPETQDVAAALRSMGAAALVYLHPTDEAGRTVGVLCLDAATEQLDVAANVPVTDPLTSGDPTWPAIVERWRDGGGGVRRRARILVAAGDGPVGIPLAAARTVSGKRVAEEFDVSRVAGGAEAVRLAGLEVRAIAVEPVFVINPRGDREEDMIDVLVLRRLFYPRSVCLGRALEPVDGAGEPAELLDRLPGASLLHLACGVRVDDGTAVLELAGGRVLAIADIAAAGGLAILPAAGHAAFTALADALLRAGCTGVAGWQRGVPPPVAALAQFMLHLALVEGAAPAVAVGAVQRWMINPDRTVPADLPTPLAGVARAVDLTEPALWASLTYRGR</sequence>
<gene>
    <name evidence="2" type="ORF">GCM10022255_068110</name>
</gene>
<comment type="caution">
    <text evidence="2">The sequence shown here is derived from an EMBL/GenBank/DDBJ whole genome shotgun (WGS) entry which is preliminary data.</text>
</comment>
<evidence type="ECO:0000256" key="1">
    <source>
        <dbReference type="SAM" id="MobiDB-lite"/>
    </source>
</evidence>
<evidence type="ECO:0000313" key="3">
    <source>
        <dbReference type="Proteomes" id="UP001500620"/>
    </source>
</evidence>
<feature type="compositionally biased region" description="Low complexity" evidence="1">
    <location>
        <begin position="265"/>
        <end position="275"/>
    </location>
</feature>
<accession>A0ABP8DHL6</accession>
<name>A0ABP8DHL6_9ACTN</name>
<organism evidence="2 3">
    <name type="scientific">Dactylosporangium darangshiense</name>
    <dbReference type="NCBI Taxonomy" id="579108"/>
    <lineage>
        <taxon>Bacteria</taxon>
        <taxon>Bacillati</taxon>
        <taxon>Actinomycetota</taxon>
        <taxon>Actinomycetes</taxon>
        <taxon>Micromonosporales</taxon>
        <taxon>Micromonosporaceae</taxon>
        <taxon>Dactylosporangium</taxon>
    </lineage>
</organism>
<reference evidence="3" key="1">
    <citation type="journal article" date="2019" name="Int. J. Syst. Evol. Microbiol.">
        <title>The Global Catalogue of Microorganisms (GCM) 10K type strain sequencing project: providing services to taxonomists for standard genome sequencing and annotation.</title>
        <authorList>
            <consortium name="The Broad Institute Genomics Platform"/>
            <consortium name="The Broad Institute Genome Sequencing Center for Infectious Disease"/>
            <person name="Wu L."/>
            <person name="Ma J."/>
        </authorList>
    </citation>
    <scope>NUCLEOTIDE SEQUENCE [LARGE SCALE GENOMIC DNA]</scope>
    <source>
        <strain evidence="3">JCM 17441</strain>
    </source>
</reference>
<proteinExistence type="predicted"/>